<comment type="caution">
    <text evidence="2">The sequence shown here is derived from an EMBL/GenBank/DDBJ whole genome shotgun (WGS) entry which is preliminary data.</text>
</comment>
<sequence length="440" mass="48581">MDIPGETPRSGNESGTPAETVTELQVRAVPGLAGITADAWDACATSAETLSGGDETHNPFVSHAFLSSLEDSGCVSRKTGWLPLHVTVEREGHLVGVAPCYLKSHSQGEYVFDHGWADAYERAGGSYYPKLQVSVPFTPVTGPRFLIAPGQDVNEAASAIVAGLRALRTETKASSIHVTFMQEREWDQAGALGFLQRVDQQFHWDNAGYASFEDFLGALASRKRKAIRRERRDALAPGITIEHVTGADLTPAHWDAFYEFYADTGARKWGRPYLNRKFFELIGARMPERVLLVMARREGRFIAGAINFIGDVALYGRNWGCVEDHPFLHFEVCYYQAIDFAIARGLKRVEAGAQGEHKLARGYRPVLMHSAHDIADPALRRAVADYLAREREHVLEAAEVLDTLTPFRRETGDCPASDLPEDAPEVTHSADQTTETKETP</sequence>
<reference evidence="2 3" key="1">
    <citation type="submission" date="2024-06" db="EMBL/GenBank/DDBJ databases">
        <title>Genomic Encyclopedia of Type Strains, Phase IV (KMG-IV): sequencing the most valuable type-strain genomes for metagenomic binning, comparative biology and taxonomic classification.</title>
        <authorList>
            <person name="Goeker M."/>
        </authorList>
    </citation>
    <scope>NUCLEOTIDE SEQUENCE [LARGE SCALE GENOMIC DNA]</scope>
    <source>
        <strain evidence="2 3">DSM 21331</strain>
    </source>
</reference>
<dbReference type="Gene3D" id="3.40.630.30">
    <property type="match status" value="1"/>
</dbReference>
<proteinExistence type="predicted"/>
<dbReference type="PANTHER" id="PTHR47017:SF1">
    <property type="entry name" value="ACYL-COA"/>
    <property type="match status" value="1"/>
</dbReference>
<keyword evidence="3" id="KW-1185">Reference proteome</keyword>
<evidence type="ECO:0000313" key="2">
    <source>
        <dbReference type="EMBL" id="MET3694497.1"/>
    </source>
</evidence>
<protein>
    <submittedName>
        <fullName evidence="2">N-acyltransferase</fullName>
    </submittedName>
</protein>
<dbReference type="PANTHER" id="PTHR47017">
    <property type="entry name" value="ACYL-COA"/>
    <property type="match status" value="1"/>
</dbReference>
<organism evidence="2 3">
    <name type="scientific">Methylobacterium goesingense</name>
    <dbReference type="NCBI Taxonomy" id="243690"/>
    <lineage>
        <taxon>Bacteria</taxon>
        <taxon>Pseudomonadati</taxon>
        <taxon>Pseudomonadota</taxon>
        <taxon>Alphaproteobacteria</taxon>
        <taxon>Hyphomicrobiales</taxon>
        <taxon>Methylobacteriaceae</taxon>
        <taxon>Methylobacterium</taxon>
    </lineage>
</organism>
<dbReference type="Proteomes" id="UP001549145">
    <property type="component" value="Unassembled WGS sequence"/>
</dbReference>
<evidence type="ECO:0000313" key="3">
    <source>
        <dbReference type="Proteomes" id="UP001549145"/>
    </source>
</evidence>
<dbReference type="InterPro" id="IPR016181">
    <property type="entry name" value="Acyl_CoA_acyltransferase"/>
</dbReference>
<feature type="region of interest" description="Disordered" evidence="1">
    <location>
        <begin position="411"/>
        <end position="440"/>
    </location>
</feature>
<evidence type="ECO:0000256" key="1">
    <source>
        <dbReference type="SAM" id="MobiDB-lite"/>
    </source>
</evidence>
<dbReference type="EMBL" id="JBEPMM010000015">
    <property type="protein sequence ID" value="MET3694497.1"/>
    <property type="molecule type" value="Genomic_DNA"/>
</dbReference>
<dbReference type="SUPFAM" id="SSF55729">
    <property type="entry name" value="Acyl-CoA N-acyltransferases (Nat)"/>
    <property type="match status" value="1"/>
</dbReference>
<dbReference type="InterPro" id="IPR007434">
    <property type="entry name" value="FemAB-like"/>
</dbReference>
<gene>
    <name evidence="2" type="ORF">ABID43_004059</name>
</gene>
<dbReference type="RefSeq" id="WP_238281019.1">
    <property type="nucleotide sequence ID" value="NZ_BPQL01000113.1"/>
</dbReference>
<accession>A0ABV2L9H9</accession>
<dbReference type="Pfam" id="PF04339">
    <property type="entry name" value="FemAB_like"/>
    <property type="match status" value="1"/>
</dbReference>
<name>A0ABV2L9H9_9HYPH</name>